<keyword evidence="17" id="KW-1185">Reference proteome</keyword>
<dbReference type="STRING" id="22663.A0A2I0JSM2"/>
<evidence type="ECO:0000256" key="3">
    <source>
        <dbReference type="ARBA" id="ARBA00022536"/>
    </source>
</evidence>
<dbReference type="GO" id="GO:0004674">
    <property type="term" value="F:protein serine/threonine kinase activity"/>
    <property type="evidence" value="ECO:0007669"/>
    <property type="project" value="UniProtKB-KW"/>
</dbReference>
<dbReference type="Pfam" id="PF00069">
    <property type="entry name" value="Pkinase"/>
    <property type="match status" value="1"/>
</dbReference>
<dbReference type="Proteomes" id="UP000233551">
    <property type="component" value="Unassembled WGS sequence"/>
</dbReference>
<evidence type="ECO:0000313" key="17">
    <source>
        <dbReference type="Proteomes" id="UP000233551"/>
    </source>
</evidence>
<dbReference type="PROSITE" id="PS00108">
    <property type="entry name" value="PROTEIN_KINASE_ST"/>
    <property type="match status" value="1"/>
</dbReference>
<evidence type="ECO:0000256" key="12">
    <source>
        <dbReference type="ARBA" id="ARBA00048679"/>
    </source>
</evidence>
<dbReference type="InterPro" id="IPR051343">
    <property type="entry name" value="G-type_lectin_kinases/EP1-like"/>
</dbReference>
<comment type="catalytic activity">
    <reaction evidence="11">
        <text>L-threonyl-[protein] + ATP = O-phospho-L-threonyl-[protein] + ADP + H(+)</text>
        <dbReference type="Rhea" id="RHEA:46608"/>
        <dbReference type="Rhea" id="RHEA-COMP:11060"/>
        <dbReference type="Rhea" id="RHEA-COMP:11605"/>
        <dbReference type="ChEBI" id="CHEBI:15378"/>
        <dbReference type="ChEBI" id="CHEBI:30013"/>
        <dbReference type="ChEBI" id="CHEBI:30616"/>
        <dbReference type="ChEBI" id="CHEBI:61977"/>
        <dbReference type="ChEBI" id="CHEBI:456216"/>
        <dbReference type="EC" id="2.7.11.1"/>
    </reaction>
</comment>
<dbReference type="AlphaFoldDB" id="A0A2I0JSM2"/>
<dbReference type="GO" id="GO:0005524">
    <property type="term" value="F:ATP binding"/>
    <property type="evidence" value="ECO:0007669"/>
    <property type="project" value="UniProtKB-KW"/>
</dbReference>
<evidence type="ECO:0000256" key="10">
    <source>
        <dbReference type="ARBA" id="ARBA00023180"/>
    </source>
</evidence>
<evidence type="ECO:0000256" key="6">
    <source>
        <dbReference type="ARBA" id="ARBA00022741"/>
    </source>
</evidence>
<dbReference type="Pfam" id="PF01453">
    <property type="entry name" value="B_lectin"/>
    <property type="match status" value="1"/>
</dbReference>
<comment type="caution">
    <text evidence="16">The sequence shown here is derived from an EMBL/GenBank/DDBJ whole genome shotgun (WGS) entry which is preliminary data.</text>
</comment>
<keyword evidence="5 13" id="KW-0732">Signal</keyword>
<keyword evidence="3" id="KW-0245">EGF-like domain</keyword>
<dbReference type="InterPro" id="IPR001480">
    <property type="entry name" value="Bulb-type_lectin_dom"/>
</dbReference>
<comment type="catalytic activity">
    <reaction evidence="12">
        <text>L-seryl-[protein] + ATP = O-phospho-L-seryl-[protein] + ADP + H(+)</text>
        <dbReference type="Rhea" id="RHEA:17989"/>
        <dbReference type="Rhea" id="RHEA-COMP:9863"/>
        <dbReference type="Rhea" id="RHEA-COMP:11604"/>
        <dbReference type="ChEBI" id="CHEBI:15378"/>
        <dbReference type="ChEBI" id="CHEBI:29999"/>
        <dbReference type="ChEBI" id="CHEBI:30616"/>
        <dbReference type="ChEBI" id="CHEBI:83421"/>
        <dbReference type="ChEBI" id="CHEBI:456216"/>
        <dbReference type="EC" id="2.7.11.1"/>
    </reaction>
</comment>
<protein>
    <recommendedName>
        <fullName evidence="1">non-specific serine/threonine protein kinase</fullName>
        <ecNumber evidence="1">2.7.11.1</ecNumber>
    </recommendedName>
</protein>
<dbReference type="InterPro" id="IPR036426">
    <property type="entry name" value="Bulb-type_lectin_dom_sf"/>
</dbReference>
<dbReference type="PANTHER" id="PTHR47976:SF108">
    <property type="entry name" value="G-TYPE LECTIN S-RECEPTOR-LIKE SERINE_THREONINE-PROTEIN KINASE LECRK1"/>
    <property type="match status" value="1"/>
</dbReference>
<dbReference type="PANTHER" id="PTHR47976">
    <property type="entry name" value="G-TYPE LECTIN S-RECEPTOR-LIKE SERINE/THREONINE-PROTEIN KINASE SD2-5"/>
    <property type="match status" value="1"/>
</dbReference>
<evidence type="ECO:0000256" key="8">
    <source>
        <dbReference type="ARBA" id="ARBA00022840"/>
    </source>
</evidence>
<evidence type="ECO:0000256" key="11">
    <source>
        <dbReference type="ARBA" id="ARBA00047899"/>
    </source>
</evidence>
<gene>
    <name evidence="16" type="ORF">CRG98_020772</name>
</gene>
<keyword evidence="4" id="KW-0808">Transferase</keyword>
<feature type="domain" description="Protein kinase" evidence="14">
    <location>
        <begin position="288"/>
        <end position="556"/>
    </location>
</feature>
<dbReference type="SUPFAM" id="SSF56112">
    <property type="entry name" value="Protein kinase-like (PK-like)"/>
    <property type="match status" value="1"/>
</dbReference>
<organism evidence="16 17">
    <name type="scientific">Punica granatum</name>
    <name type="common">Pomegranate</name>
    <dbReference type="NCBI Taxonomy" id="22663"/>
    <lineage>
        <taxon>Eukaryota</taxon>
        <taxon>Viridiplantae</taxon>
        <taxon>Streptophyta</taxon>
        <taxon>Embryophyta</taxon>
        <taxon>Tracheophyta</taxon>
        <taxon>Spermatophyta</taxon>
        <taxon>Magnoliopsida</taxon>
        <taxon>eudicotyledons</taxon>
        <taxon>Gunneridae</taxon>
        <taxon>Pentapetalae</taxon>
        <taxon>rosids</taxon>
        <taxon>malvids</taxon>
        <taxon>Myrtales</taxon>
        <taxon>Lythraceae</taxon>
        <taxon>Punica</taxon>
    </lineage>
</organism>
<dbReference type="InterPro" id="IPR000719">
    <property type="entry name" value="Prot_kinase_dom"/>
</dbReference>
<evidence type="ECO:0000259" key="14">
    <source>
        <dbReference type="PROSITE" id="PS50011"/>
    </source>
</evidence>
<keyword evidence="2" id="KW-0723">Serine/threonine-protein kinase</keyword>
<dbReference type="SUPFAM" id="SSF51110">
    <property type="entry name" value="alpha-D-mannose-specific plant lectins"/>
    <property type="match status" value="1"/>
</dbReference>
<sequence>MGSATLTLLHLLPLVLLPLAILAQAQGQIGLGSSLTADDRNSSWKSPSGDFAFGFQRIGNGVFLLAIWFDRIPEKTVIWSANRDNSAPQGSKVQLTREGRLILNYPGGREIWARPATSTGVSYASMLDTGNFVLANQTGSNLWESFSEPSDTIVPTQVLNQGTEVISQYSATNYSVGRFRLHLQLDGNLCMHTRQFYEISYWYSATVGGGYQVIFNQTGQIYLISMNGSLVYNIMPGTSSSRDSYQRAVLDFDGVFRQYVYPRNASLSLERSRGWTPSPSPIPQNICTSMNQTIGAGTCGWNSYCILEDQRPRCKCPPDYIYIDSSNEMNGCKPDFLPQSCDEVREGKCLKKRMPLSNGVLDNTVGGTALIKVRTSNSTLGNPLGCSKKKDSRPSWFKRIEIARGVARGLLYLHEECSKQIIHCDIKPQNILLYESLTAKISDFGLAKLLKIDQTRTMTAGSRRLNSYTPKARSSELSFLELSDCYLEEKLELIVEGDEEMVGDINRVQKFVMIAMWCIQEDPSMRPSMKKVSQMIEGAVGVPIPPGPSSFISSFR</sequence>
<evidence type="ECO:0000256" key="13">
    <source>
        <dbReference type="SAM" id="SignalP"/>
    </source>
</evidence>
<dbReference type="FunFam" id="1.10.510.10:FF:001023">
    <property type="entry name" value="Os07g0541700 protein"/>
    <property type="match status" value="1"/>
</dbReference>
<keyword evidence="7" id="KW-0418">Kinase</keyword>
<proteinExistence type="predicted"/>
<dbReference type="CDD" id="cd00028">
    <property type="entry name" value="B_lectin"/>
    <property type="match status" value="1"/>
</dbReference>
<dbReference type="EC" id="2.7.11.1" evidence="1"/>
<keyword evidence="6" id="KW-0547">Nucleotide-binding</keyword>
<keyword evidence="8" id="KW-0067">ATP-binding</keyword>
<dbReference type="PROSITE" id="PS50927">
    <property type="entry name" value="BULB_LECTIN"/>
    <property type="match status" value="1"/>
</dbReference>
<keyword evidence="10" id="KW-0325">Glycoprotein</keyword>
<accession>A0A2I0JSM2</accession>
<dbReference type="InterPro" id="IPR008271">
    <property type="entry name" value="Ser/Thr_kinase_AS"/>
</dbReference>
<evidence type="ECO:0000256" key="2">
    <source>
        <dbReference type="ARBA" id="ARBA00022527"/>
    </source>
</evidence>
<dbReference type="PROSITE" id="PS50011">
    <property type="entry name" value="PROTEIN_KINASE_DOM"/>
    <property type="match status" value="1"/>
</dbReference>
<dbReference type="FunFam" id="2.90.10.10:FF:000013">
    <property type="entry name" value="G-type lectin S-receptor-like serine/threonine-protein kinase LECRK1"/>
    <property type="match status" value="1"/>
</dbReference>
<dbReference type="Gene3D" id="2.90.10.10">
    <property type="entry name" value="Bulb-type lectin domain"/>
    <property type="match status" value="2"/>
</dbReference>
<evidence type="ECO:0000256" key="7">
    <source>
        <dbReference type="ARBA" id="ARBA00022777"/>
    </source>
</evidence>
<name>A0A2I0JSM2_PUNGR</name>
<dbReference type="SMART" id="SM00108">
    <property type="entry name" value="B_lectin"/>
    <property type="match status" value="1"/>
</dbReference>
<evidence type="ECO:0000256" key="1">
    <source>
        <dbReference type="ARBA" id="ARBA00012513"/>
    </source>
</evidence>
<keyword evidence="9" id="KW-1015">Disulfide bond</keyword>
<evidence type="ECO:0000313" key="16">
    <source>
        <dbReference type="EMBL" id="PKI58873.1"/>
    </source>
</evidence>
<evidence type="ECO:0000256" key="9">
    <source>
        <dbReference type="ARBA" id="ARBA00023157"/>
    </source>
</evidence>
<dbReference type="EMBL" id="PGOL01001337">
    <property type="protein sequence ID" value="PKI58873.1"/>
    <property type="molecule type" value="Genomic_DNA"/>
</dbReference>
<dbReference type="SMART" id="SM00220">
    <property type="entry name" value="S_TKc"/>
    <property type="match status" value="1"/>
</dbReference>
<evidence type="ECO:0000256" key="5">
    <source>
        <dbReference type="ARBA" id="ARBA00022729"/>
    </source>
</evidence>
<dbReference type="Gene3D" id="1.10.510.10">
    <property type="entry name" value="Transferase(Phosphotransferase) domain 1"/>
    <property type="match status" value="1"/>
</dbReference>
<evidence type="ECO:0000256" key="4">
    <source>
        <dbReference type="ARBA" id="ARBA00022679"/>
    </source>
</evidence>
<dbReference type="InterPro" id="IPR011009">
    <property type="entry name" value="Kinase-like_dom_sf"/>
</dbReference>
<evidence type="ECO:0000259" key="15">
    <source>
        <dbReference type="PROSITE" id="PS50927"/>
    </source>
</evidence>
<feature type="signal peptide" evidence="13">
    <location>
        <begin position="1"/>
        <end position="27"/>
    </location>
</feature>
<feature type="chain" id="PRO_5014152829" description="non-specific serine/threonine protein kinase" evidence="13">
    <location>
        <begin position="28"/>
        <end position="556"/>
    </location>
</feature>
<feature type="domain" description="Bulb-type lectin" evidence="15">
    <location>
        <begin position="26"/>
        <end position="147"/>
    </location>
</feature>
<reference evidence="16 17" key="1">
    <citation type="submission" date="2017-11" db="EMBL/GenBank/DDBJ databases">
        <title>De-novo sequencing of pomegranate (Punica granatum L.) genome.</title>
        <authorList>
            <person name="Akparov Z."/>
            <person name="Amiraslanov A."/>
            <person name="Hajiyeva S."/>
            <person name="Abbasov M."/>
            <person name="Kaur K."/>
            <person name="Hamwieh A."/>
            <person name="Solovyev V."/>
            <person name="Salamov A."/>
            <person name="Braich B."/>
            <person name="Kosarev P."/>
            <person name="Mahmoud A."/>
            <person name="Hajiyev E."/>
            <person name="Babayeva S."/>
            <person name="Izzatullayeva V."/>
            <person name="Mammadov A."/>
            <person name="Mammadov A."/>
            <person name="Sharifova S."/>
            <person name="Ojaghi J."/>
            <person name="Eynullazada K."/>
            <person name="Bayramov B."/>
            <person name="Abdulazimova A."/>
            <person name="Shahmuradov I."/>
        </authorList>
    </citation>
    <scope>NUCLEOTIDE SEQUENCE [LARGE SCALE GENOMIC DNA]</scope>
    <source>
        <strain evidence="17">cv. AG2017</strain>
        <tissue evidence="16">Leaf</tissue>
    </source>
</reference>